<organism evidence="2 3">
    <name type="scientific">Glomus cerebriforme</name>
    <dbReference type="NCBI Taxonomy" id="658196"/>
    <lineage>
        <taxon>Eukaryota</taxon>
        <taxon>Fungi</taxon>
        <taxon>Fungi incertae sedis</taxon>
        <taxon>Mucoromycota</taxon>
        <taxon>Glomeromycotina</taxon>
        <taxon>Glomeromycetes</taxon>
        <taxon>Glomerales</taxon>
        <taxon>Glomeraceae</taxon>
        <taxon>Glomus</taxon>
    </lineage>
</organism>
<dbReference type="AlphaFoldDB" id="A0A397TEG1"/>
<accession>A0A397TEG1</accession>
<keyword evidence="1" id="KW-1133">Transmembrane helix</keyword>
<gene>
    <name evidence="2" type="ORF">C1645_762642</name>
</gene>
<dbReference type="Proteomes" id="UP000265703">
    <property type="component" value="Unassembled WGS sequence"/>
</dbReference>
<proteinExistence type="predicted"/>
<comment type="caution">
    <text evidence="2">The sequence shown here is derived from an EMBL/GenBank/DDBJ whole genome shotgun (WGS) entry which is preliminary data.</text>
</comment>
<keyword evidence="3" id="KW-1185">Reference proteome</keyword>
<keyword evidence="1" id="KW-0812">Transmembrane</keyword>
<feature type="transmembrane region" description="Helical" evidence="1">
    <location>
        <begin position="21"/>
        <end position="43"/>
    </location>
</feature>
<evidence type="ECO:0000313" key="3">
    <source>
        <dbReference type="Proteomes" id="UP000265703"/>
    </source>
</evidence>
<dbReference type="EMBL" id="QKYT01000107">
    <property type="protein sequence ID" value="RIA93274.1"/>
    <property type="molecule type" value="Genomic_DNA"/>
</dbReference>
<protein>
    <submittedName>
        <fullName evidence="2">Uncharacterized protein</fullName>
    </submittedName>
</protein>
<name>A0A397TEG1_9GLOM</name>
<evidence type="ECO:0000313" key="2">
    <source>
        <dbReference type="EMBL" id="RIA93274.1"/>
    </source>
</evidence>
<keyword evidence="1" id="KW-0472">Membrane</keyword>
<evidence type="ECO:0000256" key="1">
    <source>
        <dbReference type="SAM" id="Phobius"/>
    </source>
</evidence>
<reference evidence="2 3" key="1">
    <citation type="submission" date="2018-06" db="EMBL/GenBank/DDBJ databases">
        <title>Comparative genomics reveals the genomic features of Rhizophagus irregularis, R. cerebriforme, R. diaphanum and Gigaspora rosea, and their symbiotic lifestyle signature.</title>
        <authorList>
            <person name="Morin E."/>
            <person name="San Clemente H."/>
            <person name="Chen E.C.H."/>
            <person name="De La Providencia I."/>
            <person name="Hainaut M."/>
            <person name="Kuo A."/>
            <person name="Kohler A."/>
            <person name="Murat C."/>
            <person name="Tang N."/>
            <person name="Roy S."/>
            <person name="Loubradou J."/>
            <person name="Henrissat B."/>
            <person name="Grigoriev I.V."/>
            <person name="Corradi N."/>
            <person name="Roux C."/>
            <person name="Martin F.M."/>
        </authorList>
    </citation>
    <scope>NUCLEOTIDE SEQUENCE [LARGE SCALE GENOMIC DNA]</scope>
    <source>
        <strain evidence="2 3">DAOM 227022</strain>
    </source>
</reference>
<sequence>MREIEKNFKNLRKIHRKPINFTHLFFHSVSLLISLLLFLLLLITEKILFSSGITYVIETLLNLYLWNYILCCKILKVLIIY</sequence>